<feature type="region of interest" description="Disordered" evidence="1">
    <location>
        <begin position="37"/>
        <end position="61"/>
    </location>
</feature>
<dbReference type="EMBL" id="BGZK01000875">
    <property type="protein sequence ID" value="GBP63642.1"/>
    <property type="molecule type" value="Genomic_DNA"/>
</dbReference>
<evidence type="ECO:0000313" key="3">
    <source>
        <dbReference type="Proteomes" id="UP000299102"/>
    </source>
</evidence>
<proteinExistence type="predicted"/>
<feature type="compositionally biased region" description="Low complexity" evidence="1">
    <location>
        <begin position="37"/>
        <end position="46"/>
    </location>
</feature>
<dbReference type="AlphaFoldDB" id="A0A4C1XKX4"/>
<sequence length="83" mass="9128">MRCVLNVGTITLGPPLRVTLRTHYALGCFITNRFLPSSQKVGSSSSAAPRERRNGKVKKPAKPGVRLTYLGLCTNERKMKSNP</sequence>
<dbReference type="Proteomes" id="UP000299102">
    <property type="component" value="Unassembled WGS sequence"/>
</dbReference>
<gene>
    <name evidence="2" type="ORF">EVAR_47980_1</name>
</gene>
<reference evidence="2 3" key="1">
    <citation type="journal article" date="2019" name="Commun. Biol.">
        <title>The bagworm genome reveals a unique fibroin gene that provides high tensile strength.</title>
        <authorList>
            <person name="Kono N."/>
            <person name="Nakamura H."/>
            <person name="Ohtoshi R."/>
            <person name="Tomita M."/>
            <person name="Numata K."/>
            <person name="Arakawa K."/>
        </authorList>
    </citation>
    <scope>NUCLEOTIDE SEQUENCE [LARGE SCALE GENOMIC DNA]</scope>
</reference>
<comment type="caution">
    <text evidence="2">The sequence shown here is derived from an EMBL/GenBank/DDBJ whole genome shotgun (WGS) entry which is preliminary data.</text>
</comment>
<keyword evidence="3" id="KW-1185">Reference proteome</keyword>
<evidence type="ECO:0000256" key="1">
    <source>
        <dbReference type="SAM" id="MobiDB-lite"/>
    </source>
</evidence>
<evidence type="ECO:0000313" key="2">
    <source>
        <dbReference type="EMBL" id="GBP63642.1"/>
    </source>
</evidence>
<name>A0A4C1XKX4_EUMVA</name>
<accession>A0A4C1XKX4</accession>
<organism evidence="2 3">
    <name type="scientific">Eumeta variegata</name>
    <name type="common">Bagworm moth</name>
    <name type="synonym">Eumeta japonica</name>
    <dbReference type="NCBI Taxonomy" id="151549"/>
    <lineage>
        <taxon>Eukaryota</taxon>
        <taxon>Metazoa</taxon>
        <taxon>Ecdysozoa</taxon>
        <taxon>Arthropoda</taxon>
        <taxon>Hexapoda</taxon>
        <taxon>Insecta</taxon>
        <taxon>Pterygota</taxon>
        <taxon>Neoptera</taxon>
        <taxon>Endopterygota</taxon>
        <taxon>Lepidoptera</taxon>
        <taxon>Glossata</taxon>
        <taxon>Ditrysia</taxon>
        <taxon>Tineoidea</taxon>
        <taxon>Psychidae</taxon>
        <taxon>Oiketicinae</taxon>
        <taxon>Eumeta</taxon>
    </lineage>
</organism>
<protein>
    <submittedName>
        <fullName evidence="2">Uncharacterized protein</fullName>
    </submittedName>
</protein>